<accession>K2RQ42</accession>
<reference evidence="2 3" key="1">
    <citation type="journal article" date="2012" name="J. Bacteriol.">
        <title>Draft genome sequence of Methanobacterium formicicum DSM 3637, an archaebacterium isolated from the methane producer amoeba Pelomyxa palustris.</title>
        <authorList>
            <person name="Gutierrez G."/>
        </authorList>
    </citation>
    <scope>NUCLEOTIDE SEQUENCE [LARGE SCALE GENOMIC DNA]</scope>
    <source>
        <strain evidence="3">DSM 3637 / PP1</strain>
    </source>
</reference>
<keyword evidence="3" id="KW-1185">Reference proteome</keyword>
<comment type="caution">
    <text evidence="2">The sequence shown here is derived from an EMBL/GenBank/DDBJ whole genome shotgun (WGS) entry which is preliminary data.</text>
</comment>
<keyword evidence="1" id="KW-0472">Membrane</keyword>
<sequence>MSFFYINIIAGIGFLIAGILTLYKQRKNPSENKYMTLAGFLLILAGICQFISVVSYFYELNF</sequence>
<dbReference type="EMBL" id="AMPO01000012">
    <property type="protein sequence ID" value="EKF84840.1"/>
    <property type="molecule type" value="Genomic_DNA"/>
</dbReference>
<dbReference type="Proteomes" id="UP000007360">
    <property type="component" value="Unassembled WGS sequence"/>
</dbReference>
<feature type="transmembrane region" description="Helical" evidence="1">
    <location>
        <begin position="6"/>
        <end position="23"/>
    </location>
</feature>
<name>K2RQ42_METFP</name>
<keyword evidence="1" id="KW-0812">Transmembrane</keyword>
<feature type="transmembrane region" description="Helical" evidence="1">
    <location>
        <begin position="35"/>
        <end position="58"/>
    </location>
</feature>
<proteinExistence type="predicted"/>
<dbReference type="AlphaFoldDB" id="K2RQ42"/>
<evidence type="ECO:0000313" key="2">
    <source>
        <dbReference type="EMBL" id="EKF84840.1"/>
    </source>
</evidence>
<organism evidence="2 3">
    <name type="scientific">Methanobacterium formicicum (strain DSM 3637 / PP1)</name>
    <dbReference type="NCBI Taxonomy" id="1204725"/>
    <lineage>
        <taxon>Archaea</taxon>
        <taxon>Methanobacteriati</taxon>
        <taxon>Methanobacteriota</taxon>
        <taxon>Methanomada group</taxon>
        <taxon>Methanobacteria</taxon>
        <taxon>Methanobacteriales</taxon>
        <taxon>Methanobacteriaceae</taxon>
        <taxon>Methanobacterium</taxon>
    </lineage>
</organism>
<protein>
    <submittedName>
        <fullName evidence="2">Uncharacterized protein</fullName>
    </submittedName>
</protein>
<evidence type="ECO:0000313" key="3">
    <source>
        <dbReference type="Proteomes" id="UP000007360"/>
    </source>
</evidence>
<gene>
    <name evidence="2" type="ORF">A994_11617</name>
</gene>
<keyword evidence="1" id="KW-1133">Transmembrane helix</keyword>
<evidence type="ECO:0000256" key="1">
    <source>
        <dbReference type="SAM" id="Phobius"/>
    </source>
</evidence>